<sequence length="500" mass="50789">MTDNVEFVTAGSGAGPDARSGMSRGKVAAAVVGSMAVVGLAVGGAAAVNVLGGGGAQPEDIVPANAVMFAKIDLDPASGQKIDALRFLRKFPALKDRIGMDDTADLRRKIFEEAQKEGAFKDLSYDADIAPWLGDRFAFAAVPTDGGKDVAAVAILASTDEAKAKAAIAKAGTTGSTCDVVADFVRCAEKPEHLAAFAAGDAPLAKAANFSGDMKDLGEDGIASMWVDVKGAFDLAAAAGATGTDSLPAEQMAKVKEQFGDGRMVAALRFDGPNLELAGSVKGTKVTGNPGKDAGAIAALPADTIAAVSISGLGQQLTKTWADLEKSFTDLTSSTGGSDPIAEAEQQLGIQLPEDIVKIVGNKTTIAFGGMDTGSGMPKVALRTDGDPAVVQKLMSKVAEQGQAFGFSSAKGVTLAMDQAYADAVATGSGLDQNATFTAAMPDYAKATQAGFVDIAKVVEQFGADIPADEKANLAPLSAFGFSASQDGGDADFTLRLTTK</sequence>
<name>W6JW87_9MICO</name>
<gene>
    <name evidence="3" type="ORF">BN11_2050004</name>
</gene>
<dbReference type="Proteomes" id="UP000035763">
    <property type="component" value="Unassembled WGS sequence"/>
</dbReference>
<protein>
    <recommendedName>
        <fullName evidence="5">DUF3352 domain-containing protein</fullName>
    </recommendedName>
</protein>
<proteinExistence type="predicted"/>
<accession>W6JW87</accession>
<feature type="region of interest" description="Disordered" evidence="1">
    <location>
        <begin position="1"/>
        <end position="21"/>
    </location>
</feature>
<evidence type="ECO:0000256" key="2">
    <source>
        <dbReference type="SAM" id="Phobius"/>
    </source>
</evidence>
<evidence type="ECO:0000256" key="1">
    <source>
        <dbReference type="SAM" id="MobiDB-lite"/>
    </source>
</evidence>
<evidence type="ECO:0000313" key="4">
    <source>
        <dbReference type="Proteomes" id="UP000035763"/>
    </source>
</evidence>
<dbReference type="AlphaFoldDB" id="W6JW87"/>
<dbReference type="RefSeq" id="WP_048698353.1">
    <property type="nucleotide sequence ID" value="NZ_HG764815.1"/>
</dbReference>
<keyword evidence="2" id="KW-0812">Transmembrane</keyword>
<evidence type="ECO:0008006" key="5">
    <source>
        <dbReference type="Google" id="ProtNLM"/>
    </source>
</evidence>
<keyword evidence="2" id="KW-0472">Membrane</keyword>
<evidence type="ECO:0000313" key="3">
    <source>
        <dbReference type="EMBL" id="CCH72875.1"/>
    </source>
</evidence>
<dbReference type="InterPro" id="IPR021787">
    <property type="entry name" value="DUF3352"/>
</dbReference>
<feature type="transmembrane region" description="Helical" evidence="2">
    <location>
        <begin position="27"/>
        <end position="48"/>
    </location>
</feature>
<keyword evidence="4" id="KW-1185">Reference proteome</keyword>
<dbReference type="EMBL" id="CAJA01000119">
    <property type="protein sequence ID" value="CCH72875.1"/>
    <property type="molecule type" value="Genomic_DNA"/>
</dbReference>
<reference evidence="3 4" key="1">
    <citation type="journal article" date="2013" name="ISME J.">
        <title>A metabolic model for members of the genus Tetrasphaera involved in enhanced biological phosphorus removal.</title>
        <authorList>
            <person name="Kristiansen R."/>
            <person name="Nguyen H.T.T."/>
            <person name="Saunders A.M."/>
            <person name="Nielsen J.L."/>
            <person name="Wimmer R."/>
            <person name="Le V.Q."/>
            <person name="McIlroy S.J."/>
            <person name="Petrovski S."/>
            <person name="Seviour R.J."/>
            <person name="Calteau A."/>
            <person name="Nielsen K.L."/>
            <person name="Nielsen P.H."/>
        </authorList>
    </citation>
    <scope>NUCLEOTIDE SEQUENCE [LARGE SCALE GENOMIC DNA]</scope>
    <source>
        <strain evidence="3 4">Ben110</strain>
    </source>
</reference>
<dbReference type="OrthoDB" id="5241887at2"/>
<dbReference type="STRING" id="1193182.BN11_2050004"/>
<organism evidence="3 4">
    <name type="scientific">Nostocoides australiense Ben110</name>
    <dbReference type="NCBI Taxonomy" id="1193182"/>
    <lineage>
        <taxon>Bacteria</taxon>
        <taxon>Bacillati</taxon>
        <taxon>Actinomycetota</taxon>
        <taxon>Actinomycetes</taxon>
        <taxon>Micrococcales</taxon>
        <taxon>Intrasporangiaceae</taxon>
        <taxon>Nostocoides</taxon>
    </lineage>
</organism>
<keyword evidence="2" id="KW-1133">Transmembrane helix</keyword>
<comment type="caution">
    <text evidence="3">The sequence shown here is derived from an EMBL/GenBank/DDBJ whole genome shotgun (WGS) entry which is preliminary data.</text>
</comment>
<dbReference type="Pfam" id="PF11832">
    <property type="entry name" value="DUF3352"/>
    <property type="match status" value="1"/>
</dbReference>